<dbReference type="InterPro" id="IPR036640">
    <property type="entry name" value="ABC1_TM_sf"/>
</dbReference>
<dbReference type="GO" id="GO:0090374">
    <property type="term" value="P:oligopeptide export from mitochondrion"/>
    <property type="evidence" value="ECO:0007669"/>
    <property type="project" value="TreeGrafter"/>
</dbReference>
<dbReference type="EMBL" id="BMIY01000010">
    <property type="protein sequence ID" value="GFZ79699.1"/>
    <property type="molecule type" value="Genomic_DNA"/>
</dbReference>
<feature type="domain" description="ABC transporter" evidence="8">
    <location>
        <begin position="347"/>
        <end position="583"/>
    </location>
</feature>
<dbReference type="AlphaFoldDB" id="A0A916QL55"/>
<dbReference type="Proteomes" id="UP000627715">
    <property type="component" value="Unassembled WGS sequence"/>
</dbReference>
<keyword evidence="3" id="KW-0547">Nucleotide-binding</keyword>
<evidence type="ECO:0000256" key="1">
    <source>
        <dbReference type="ARBA" id="ARBA00004651"/>
    </source>
</evidence>
<dbReference type="GO" id="GO:0005886">
    <property type="term" value="C:plasma membrane"/>
    <property type="evidence" value="ECO:0007669"/>
    <property type="project" value="UniProtKB-SubCell"/>
</dbReference>
<dbReference type="OrthoDB" id="9806127at2"/>
<evidence type="ECO:0000256" key="3">
    <source>
        <dbReference type="ARBA" id="ARBA00022741"/>
    </source>
</evidence>
<dbReference type="SUPFAM" id="SSF90123">
    <property type="entry name" value="ABC transporter transmembrane region"/>
    <property type="match status" value="1"/>
</dbReference>
<keyword evidence="5 7" id="KW-1133">Transmembrane helix</keyword>
<dbReference type="InterPro" id="IPR003593">
    <property type="entry name" value="AAA+_ATPase"/>
</dbReference>
<comment type="subcellular location">
    <subcellularLocation>
        <location evidence="1">Cell membrane</location>
        <topology evidence="1">Multi-pass membrane protein</topology>
    </subcellularLocation>
</comment>
<comment type="caution">
    <text evidence="10">The sequence shown here is derived from an EMBL/GenBank/DDBJ whole genome shotgun (WGS) entry which is preliminary data.</text>
</comment>
<dbReference type="PROSITE" id="PS00211">
    <property type="entry name" value="ABC_TRANSPORTER_1"/>
    <property type="match status" value="1"/>
</dbReference>
<feature type="domain" description="ABC transmembrane type-1" evidence="9">
    <location>
        <begin position="30"/>
        <end position="312"/>
    </location>
</feature>
<evidence type="ECO:0000259" key="9">
    <source>
        <dbReference type="PROSITE" id="PS50929"/>
    </source>
</evidence>
<reference evidence="10" key="1">
    <citation type="journal article" date="2014" name="Int. J. Syst. Evol. Microbiol.">
        <title>Complete genome sequence of Corynebacterium casei LMG S-19264T (=DSM 44701T), isolated from a smear-ripened cheese.</title>
        <authorList>
            <consortium name="US DOE Joint Genome Institute (JGI-PGF)"/>
            <person name="Walter F."/>
            <person name="Albersmeier A."/>
            <person name="Kalinowski J."/>
            <person name="Ruckert C."/>
        </authorList>
    </citation>
    <scope>NUCLEOTIDE SEQUENCE</scope>
    <source>
        <strain evidence="10">CGMCC 1.15425</strain>
    </source>
</reference>
<dbReference type="InterPro" id="IPR039421">
    <property type="entry name" value="Type_1_exporter"/>
</dbReference>
<feature type="transmembrane region" description="Helical" evidence="7">
    <location>
        <begin position="29"/>
        <end position="50"/>
    </location>
</feature>
<evidence type="ECO:0000313" key="10">
    <source>
        <dbReference type="EMBL" id="GFZ79699.1"/>
    </source>
</evidence>
<evidence type="ECO:0000256" key="7">
    <source>
        <dbReference type="SAM" id="Phobius"/>
    </source>
</evidence>
<dbReference type="Pfam" id="PF00005">
    <property type="entry name" value="ABC_tran"/>
    <property type="match status" value="1"/>
</dbReference>
<dbReference type="InterPro" id="IPR027417">
    <property type="entry name" value="P-loop_NTPase"/>
</dbReference>
<dbReference type="GO" id="GO:0005524">
    <property type="term" value="F:ATP binding"/>
    <property type="evidence" value="ECO:0007669"/>
    <property type="project" value="UniProtKB-KW"/>
</dbReference>
<dbReference type="Pfam" id="PF00664">
    <property type="entry name" value="ABC_membrane"/>
    <property type="match status" value="1"/>
</dbReference>
<gene>
    <name evidence="10" type="ORF">GCM10011403_23540</name>
</gene>
<proteinExistence type="predicted"/>
<dbReference type="GO" id="GO:0016887">
    <property type="term" value="F:ATP hydrolysis activity"/>
    <property type="evidence" value="ECO:0007669"/>
    <property type="project" value="InterPro"/>
</dbReference>
<accession>A0A916QL55</accession>
<dbReference type="InterPro" id="IPR011527">
    <property type="entry name" value="ABC1_TM_dom"/>
</dbReference>
<dbReference type="NCBIfam" id="TIGR02204">
    <property type="entry name" value="MsbA_rel"/>
    <property type="match status" value="1"/>
</dbReference>
<keyword evidence="11" id="KW-1185">Reference proteome</keyword>
<evidence type="ECO:0000256" key="4">
    <source>
        <dbReference type="ARBA" id="ARBA00022840"/>
    </source>
</evidence>
<evidence type="ECO:0000256" key="5">
    <source>
        <dbReference type="ARBA" id="ARBA00022989"/>
    </source>
</evidence>
<evidence type="ECO:0000256" key="2">
    <source>
        <dbReference type="ARBA" id="ARBA00022692"/>
    </source>
</evidence>
<feature type="transmembrane region" description="Helical" evidence="7">
    <location>
        <begin position="251"/>
        <end position="271"/>
    </location>
</feature>
<dbReference type="SMART" id="SM00382">
    <property type="entry name" value="AAA"/>
    <property type="match status" value="1"/>
</dbReference>
<dbReference type="RefSeq" id="WP_068810067.1">
    <property type="nucleotide sequence ID" value="NZ_BMIY01000010.1"/>
</dbReference>
<sequence length="587" mass="64390">MSSPSRQRPNNRHPLLQALGFVRPYRWQMLTAMLALIFTAAITLGLVQFVRVIVDSGFVAGSQQSLTQAIAAFIVMAMLQAAGTFCRFYWVSWLGERVTADIRQAVFRHLLSLPPAYFEENRSGEIQSRITTDTTLLQTVIGSSASVSLRNILLLFGGVIFLFITNPRLTSVVLLCIPVVIGPIVLFGRRVRRLSRSTQEEVAHVGAYVGESIQQIKTVQAYNHQSEDIRQFGQHTELAFRAALSQIKSRSIMIALVMTLVFTALAAMIWVGGQDVISGRMSAGELTAFIVYAVMVATAVGAVSQVIGDLQRAAGATDRLMELLNVEVAESQTKITDSLPDRITGKIEINNLKFYYPTRPEQAALHDLSLEIPAGSSLALVGPSGAGKSTLLDLLLRFYDPDSGDIRLDGQSLLKVPHEDLRRHVALVSQQPAIFTGTIADNIKYGRPEASDDDMQAAADAAFASEFINRLPDTWHSFLGESGTRLSGGQKQRLAIARAILKDPRILLLDEATSALDAESERNVQLAIEKLMPGRTTIVIAHRLATVRNVDRIAVLDQGRLVALGKHDELMETCDLYARLANLQFSQ</sequence>
<dbReference type="GO" id="GO:0015421">
    <property type="term" value="F:ABC-type oligopeptide transporter activity"/>
    <property type="evidence" value="ECO:0007669"/>
    <property type="project" value="TreeGrafter"/>
</dbReference>
<dbReference type="PROSITE" id="PS50893">
    <property type="entry name" value="ABC_TRANSPORTER_2"/>
    <property type="match status" value="1"/>
</dbReference>
<feature type="transmembrane region" description="Helical" evidence="7">
    <location>
        <begin position="70"/>
        <end position="90"/>
    </location>
</feature>
<keyword evidence="2 7" id="KW-0812">Transmembrane</keyword>
<feature type="transmembrane region" description="Helical" evidence="7">
    <location>
        <begin position="283"/>
        <end position="303"/>
    </location>
</feature>
<evidence type="ECO:0000259" key="8">
    <source>
        <dbReference type="PROSITE" id="PS50893"/>
    </source>
</evidence>
<protein>
    <submittedName>
        <fullName evidence="10">ABC transporter ATP-binding protein</fullName>
    </submittedName>
</protein>
<dbReference type="PANTHER" id="PTHR43394">
    <property type="entry name" value="ATP-DEPENDENT PERMEASE MDL1, MITOCHONDRIAL"/>
    <property type="match status" value="1"/>
</dbReference>
<dbReference type="PROSITE" id="PS50929">
    <property type="entry name" value="ABC_TM1F"/>
    <property type="match status" value="1"/>
</dbReference>
<dbReference type="FunFam" id="3.40.50.300:FF:000218">
    <property type="entry name" value="Multidrug ABC transporter ATP-binding protein"/>
    <property type="match status" value="1"/>
</dbReference>
<keyword evidence="4 10" id="KW-0067">ATP-binding</keyword>
<feature type="transmembrane region" description="Helical" evidence="7">
    <location>
        <begin position="170"/>
        <end position="188"/>
    </location>
</feature>
<evidence type="ECO:0000313" key="11">
    <source>
        <dbReference type="Proteomes" id="UP000627715"/>
    </source>
</evidence>
<dbReference type="Gene3D" id="3.40.50.300">
    <property type="entry name" value="P-loop containing nucleotide triphosphate hydrolases"/>
    <property type="match status" value="1"/>
</dbReference>
<keyword evidence="6 7" id="KW-0472">Membrane</keyword>
<reference evidence="10" key="2">
    <citation type="submission" date="2020-09" db="EMBL/GenBank/DDBJ databases">
        <authorList>
            <person name="Sun Q."/>
            <person name="Zhou Y."/>
        </authorList>
    </citation>
    <scope>NUCLEOTIDE SEQUENCE</scope>
    <source>
        <strain evidence="10">CGMCC 1.15425</strain>
    </source>
</reference>
<dbReference type="CDD" id="cd18575">
    <property type="entry name" value="ABC_6TM_bac_exporter_ABCB8_10_like"/>
    <property type="match status" value="1"/>
</dbReference>
<dbReference type="InterPro" id="IPR011918">
    <property type="entry name" value="ABC_MsbA_ATP-bd"/>
</dbReference>
<name>A0A916QL55_9GAMM</name>
<dbReference type="PANTHER" id="PTHR43394:SF1">
    <property type="entry name" value="ATP-BINDING CASSETTE SUB-FAMILY B MEMBER 10, MITOCHONDRIAL"/>
    <property type="match status" value="1"/>
</dbReference>
<evidence type="ECO:0000256" key="6">
    <source>
        <dbReference type="ARBA" id="ARBA00023136"/>
    </source>
</evidence>
<dbReference type="InterPro" id="IPR003439">
    <property type="entry name" value="ABC_transporter-like_ATP-bd"/>
</dbReference>
<organism evidence="10 11">
    <name type="scientific">Pseudohongiella nitratireducens</name>
    <dbReference type="NCBI Taxonomy" id="1768907"/>
    <lineage>
        <taxon>Bacteria</taxon>
        <taxon>Pseudomonadati</taxon>
        <taxon>Pseudomonadota</taxon>
        <taxon>Gammaproteobacteria</taxon>
        <taxon>Pseudomonadales</taxon>
        <taxon>Pseudohongiellaceae</taxon>
        <taxon>Pseudohongiella</taxon>
    </lineage>
</organism>
<dbReference type="Gene3D" id="1.20.1560.10">
    <property type="entry name" value="ABC transporter type 1, transmembrane domain"/>
    <property type="match status" value="1"/>
</dbReference>
<dbReference type="InterPro" id="IPR017871">
    <property type="entry name" value="ABC_transporter-like_CS"/>
</dbReference>
<feature type="transmembrane region" description="Helical" evidence="7">
    <location>
        <begin position="147"/>
        <end position="164"/>
    </location>
</feature>
<dbReference type="SUPFAM" id="SSF52540">
    <property type="entry name" value="P-loop containing nucleoside triphosphate hydrolases"/>
    <property type="match status" value="1"/>
</dbReference>